<dbReference type="STRING" id="7217.B3MES9"/>
<dbReference type="Gene3D" id="1.20.1420.30">
    <property type="entry name" value="NCX, central ion-binding region"/>
    <property type="match status" value="1"/>
</dbReference>
<dbReference type="InterPro" id="IPR044880">
    <property type="entry name" value="NCX_ion-bd_dom_sf"/>
</dbReference>
<feature type="transmembrane region" description="Helical" evidence="8">
    <location>
        <begin position="382"/>
        <end position="399"/>
    </location>
</feature>
<dbReference type="Pfam" id="PF01699">
    <property type="entry name" value="Na_Ca_ex"/>
    <property type="match status" value="2"/>
</dbReference>
<keyword evidence="5 8" id="KW-0812">Transmembrane</keyword>
<keyword evidence="4" id="KW-0109">Calcium transport</keyword>
<feature type="transmembrane region" description="Helical" evidence="8">
    <location>
        <begin position="486"/>
        <end position="505"/>
    </location>
</feature>
<reference evidence="10 11" key="1">
    <citation type="journal article" date="2007" name="Nature">
        <title>Evolution of genes and genomes on the Drosophila phylogeny.</title>
        <authorList>
            <consortium name="Drosophila 12 Genomes Consortium"/>
            <person name="Clark A.G."/>
            <person name="Eisen M.B."/>
            <person name="Smith D.R."/>
            <person name="Bergman C.M."/>
            <person name="Oliver B."/>
            <person name="Markow T.A."/>
            <person name="Kaufman T.C."/>
            <person name="Kellis M."/>
            <person name="Gelbart W."/>
            <person name="Iyer V.N."/>
            <person name="Pollard D.A."/>
            <person name="Sackton T.B."/>
            <person name="Larracuente A.M."/>
            <person name="Singh N.D."/>
            <person name="Abad J.P."/>
            <person name="Abt D.N."/>
            <person name="Adryan B."/>
            <person name="Aguade M."/>
            <person name="Akashi H."/>
            <person name="Anderson W.W."/>
            <person name="Aquadro C.F."/>
            <person name="Ardell D.H."/>
            <person name="Arguello R."/>
            <person name="Artieri C.G."/>
            <person name="Barbash D.A."/>
            <person name="Barker D."/>
            <person name="Barsanti P."/>
            <person name="Batterham P."/>
            <person name="Batzoglou S."/>
            <person name="Begun D."/>
            <person name="Bhutkar A."/>
            <person name="Blanco E."/>
            <person name="Bosak S.A."/>
            <person name="Bradley R.K."/>
            <person name="Brand A.D."/>
            <person name="Brent M.R."/>
            <person name="Brooks A.N."/>
            <person name="Brown R.H."/>
            <person name="Butlin R.K."/>
            <person name="Caggese C."/>
            <person name="Calvi B.R."/>
            <person name="Bernardo de Carvalho A."/>
            <person name="Caspi A."/>
            <person name="Castrezana S."/>
            <person name="Celniker S.E."/>
            <person name="Chang J.L."/>
            <person name="Chapple C."/>
            <person name="Chatterji S."/>
            <person name="Chinwalla A."/>
            <person name="Civetta A."/>
            <person name="Clifton S.W."/>
            <person name="Comeron J.M."/>
            <person name="Costello J.C."/>
            <person name="Coyne J.A."/>
            <person name="Daub J."/>
            <person name="David R.G."/>
            <person name="Delcher A.L."/>
            <person name="Delehaunty K."/>
            <person name="Do C.B."/>
            <person name="Ebling H."/>
            <person name="Edwards K."/>
            <person name="Eickbush T."/>
            <person name="Evans J.D."/>
            <person name="Filipski A."/>
            <person name="Findeiss S."/>
            <person name="Freyhult E."/>
            <person name="Fulton L."/>
            <person name="Fulton R."/>
            <person name="Garcia A.C."/>
            <person name="Gardiner A."/>
            <person name="Garfield D.A."/>
            <person name="Garvin B.E."/>
            <person name="Gibson G."/>
            <person name="Gilbert D."/>
            <person name="Gnerre S."/>
            <person name="Godfrey J."/>
            <person name="Good R."/>
            <person name="Gotea V."/>
            <person name="Gravely B."/>
            <person name="Greenberg A.J."/>
            <person name="Griffiths-Jones S."/>
            <person name="Gross S."/>
            <person name="Guigo R."/>
            <person name="Gustafson E.A."/>
            <person name="Haerty W."/>
            <person name="Hahn M.W."/>
            <person name="Halligan D.L."/>
            <person name="Halpern A.L."/>
            <person name="Halter G.M."/>
            <person name="Han M.V."/>
            <person name="Heger A."/>
            <person name="Hillier L."/>
            <person name="Hinrichs A.S."/>
            <person name="Holmes I."/>
            <person name="Hoskins R.A."/>
            <person name="Hubisz M.J."/>
            <person name="Hultmark D."/>
            <person name="Huntley M.A."/>
            <person name="Jaffe D.B."/>
            <person name="Jagadeeshan S."/>
            <person name="Jeck W.R."/>
            <person name="Johnson J."/>
            <person name="Jones C.D."/>
            <person name="Jordan W.C."/>
            <person name="Karpen G.H."/>
            <person name="Kataoka E."/>
            <person name="Keightley P.D."/>
            <person name="Kheradpour P."/>
            <person name="Kirkness E.F."/>
            <person name="Koerich L.B."/>
            <person name="Kristiansen K."/>
            <person name="Kudrna D."/>
            <person name="Kulathinal R.J."/>
            <person name="Kumar S."/>
            <person name="Kwok R."/>
            <person name="Lander E."/>
            <person name="Langley C.H."/>
            <person name="Lapoint R."/>
            <person name="Lazzaro B.P."/>
            <person name="Lee S.J."/>
            <person name="Levesque L."/>
            <person name="Li R."/>
            <person name="Lin C.F."/>
            <person name="Lin M.F."/>
            <person name="Lindblad-Toh K."/>
            <person name="Llopart A."/>
            <person name="Long M."/>
            <person name="Low L."/>
            <person name="Lozovsky E."/>
            <person name="Lu J."/>
            <person name="Luo M."/>
            <person name="Machado C.A."/>
            <person name="Makalowski W."/>
            <person name="Marzo M."/>
            <person name="Matsuda M."/>
            <person name="Matzkin L."/>
            <person name="McAllister B."/>
            <person name="McBride C.S."/>
            <person name="McKernan B."/>
            <person name="McKernan K."/>
            <person name="Mendez-Lago M."/>
            <person name="Minx P."/>
            <person name="Mollenhauer M.U."/>
            <person name="Montooth K."/>
            <person name="Mount S.M."/>
            <person name="Mu X."/>
            <person name="Myers E."/>
            <person name="Negre B."/>
            <person name="Newfeld S."/>
            <person name="Nielsen R."/>
            <person name="Noor M.A."/>
            <person name="O'Grady P."/>
            <person name="Pachter L."/>
            <person name="Papaceit M."/>
            <person name="Parisi M.J."/>
            <person name="Parisi M."/>
            <person name="Parts L."/>
            <person name="Pedersen J.S."/>
            <person name="Pesole G."/>
            <person name="Phillippy A.M."/>
            <person name="Ponting C.P."/>
            <person name="Pop M."/>
            <person name="Porcelli D."/>
            <person name="Powell J.R."/>
            <person name="Prohaska S."/>
            <person name="Pruitt K."/>
            <person name="Puig M."/>
            <person name="Quesneville H."/>
            <person name="Ram K.R."/>
            <person name="Rand D."/>
            <person name="Rasmussen M.D."/>
            <person name="Reed L.K."/>
            <person name="Reenan R."/>
            <person name="Reily A."/>
            <person name="Remington K.A."/>
            <person name="Rieger T.T."/>
            <person name="Ritchie M.G."/>
            <person name="Robin C."/>
            <person name="Rogers Y.H."/>
            <person name="Rohde C."/>
            <person name="Rozas J."/>
            <person name="Rubenfield M.J."/>
            <person name="Ruiz A."/>
            <person name="Russo S."/>
            <person name="Salzberg S.L."/>
            <person name="Sanchez-Gracia A."/>
            <person name="Saranga D.J."/>
            <person name="Sato H."/>
            <person name="Schaeffer S.W."/>
            <person name="Schatz M.C."/>
            <person name="Schlenke T."/>
            <person name="Schwartz R."/>
            <person name="Segarra C."/>
            <person name="Singh R.S."/>
            <person name="Sirot L."/>
            <person name="Sirota M."/>
            <person name="Sisneros N.B."/>
            <person name="Smith C.D."/>
            <person name="Smith T.F."/>
            <person name="Spieth J."/>
            <person name="Stage D.E."/>
            <person name="Stark A."/>
            <person name="Stephan W."/>
            <person name="Strausberg R.L."/>
            <person name="Strempel S."/>
            <person name="Sturgill D."/>
            <person name="Sutton G."/>
            <person name="Sutton G.G."/>
            <person name="Tao W."/>
            <person name="Teichmann S."/>
            <person name="Tobari Y.N."/>
            <person name="Tomimura Y."/>
            <person name="Tsolas J.M."/>
            <person name="Valente V.L."/>
            <person name="Venter E."/>
            <person name="Venter J.C."/>
            <person name="Vicario S."/>
            <person name="Vieira F.G."/>
            <person name="Vilella A.J."/>
            <person name="Villasante A."/>
            <person name="Walenz B."/>
            <person name="Wang J."/>
            <person name="Wasserman M."/>
            <person name="Watts T."/>
            <person name="Wilson D."/>
            <person name="Wilson R.K."/>
            <person name="Wing R.A."/>
            <person name="Wolfner M.F."/>
            <person name="Wong A."/>
            <person name="Wong G.K."/>
            <person name="Wu C.I."/>
            <person name="Wu G."/>
            <person name="Yamamoto D."/>
            <person name="Yang H.P."/>
            <person name="Yang S.P."/>
            <person name="Yorke J.A."/>
            <person name="Yoshida K."/>
            <person name="Zdobnov E."/>
            <person name="Zhang P."/>
            <person name="Zhang Y."/>
            <person name="Zimin A.V."/>
            <person name="Baldwin J."/>
            <person name="Abdouelleil A."/>
            <person name="Abdulkadir J."/>
            <person name="Abebe A."/>
            <person name="Abera B."/>
            <person name="Abreu J."/>
            <person name="Acer S.C."/>
            <person name="Aftuck L."/>
            <person name="Alexander A."/>
            <person name="An P."/>
            <person name="Anderson E."/>
            <person name="Anderson S."/>
            <person name="Arachi H."/>
            <person name="Azer M."/>
            <person name="Bachantsang P."/>
            <person name="Barry A."/>
            <person name="Bayul T."/>
            <person name="Berlin A."/>
            <person name="Bessette D."/>
            <person name="Bloom T."/>
            <person name="Blye J."/>
            <person name="Boguslavskiy L."/>
            <person name="Bonnet C."/>
            <person name="Boukhgalter B."/>
            <person name="Bourzgui I."/>
            <person name="Brown A."/>
            <person name="Cahill P."/>
            <person name="Channer S."/>
            <person name="Cheshatsang Y."/>
            <person name="Chuda L."/>
            <person name="Citroen M."/>
            <person name="Collymore A."/>
            <person name="Cooke P."/>
            <person name="Costello M."/>
            <person name="D'Aco K."/>
            <person name="Daza R."/>
            <person name="De Haan G."/>
            <person name="DeGray S."/>
            <person name="DeMaso C."/>
            <person name="Dhargay N."/>
            <person name="Dooley K."/>
            <person name="Dooley E."/>
            <person name="Doricent M."/>
            <person name="Dorje P."/>
            <person name="Dorjee K."/>
            <person name="Dupes A."/>
            <person name="Elong R."/>
            <person name="Falk J."/>
            <person name="Farina A."/>
            <person name="Faro S."/>
            <person name="Ferguson D."/>
            <person name="Fisher S."/>
            <person name="Foley C.D."/>
            <person name="Franke A."/>
            <person name="Friedrich D."/>
            <person name="Gadbois L."/>
            <person name="Gearin G."/>
            <person name="Gearin C.R."/>
            <person name="Giannoukos G."/>
            <person name="Goode T."/>
            <person name="Graham J."/>
            <person name="Grandbois E."/>
            <person name="Grewal S."/>
            <person name="Gyaltsen K."/>
            <person name="Hafez N."/>
            <person name="Hagos B."/>
            <person name="Hall J."/>
            <person name="Henson C."/>
            <person name="Hollinger A."/>
            <person name="Honan T."/>
            <person name="Huard M.D."/>
            <person name="Hughes L."/>
            <person name="Hurhula B."/>
            <person name="Husby M.E."/>
            <person name="Kamat A."/>
            <person name="Kanga B."/>
            <person name="Kashin S."/>
            <person name="Khazanovich D."/>
            <person name="Kisner P."/>
            <person name="Lance K."/>
            <person name="Lara M."/>
            <person name="Lee W."/>
            <person name="Lennon N."/>
            <person name="Letendre F."/>
            <person name="LeVine R."/>
            <person name="Lipovsky A."/>
            <person name="Liu X."/>
            <person name="Liu J."/>
            <person name="Liu S."/>
            <person name="Lokyitsang T."/>
            <person name="Lokyitsang Y."/>
            <person name="Lubonja R."/>
            <person name="Lui A."/>
            <person name="MacDonald P."/>
            <person name="Magnisalis V."/>
            <person name="Maru K."/>
            <person name="Matthews C."/>
            <person name="McCusker W."/>
            <person name="McDonough S."/>
            <person name="Mehta T."/>
            <person name="Meldrim J."/>
            <person name="Meneus L."/>
            <person name="Mihai O."/>
            <person name="Mihalev A."/>
            <person name="Mihova T."/>
            <person name="Mittelman R."/>
            <person name="Mlenga V."/>
            <person name="Montmayeur A."/>
            <person name="Mulrain L."/>
            <person name="Navidi A."/>
            <person name="Naylor J."/>
            <person name="Negash T."/>
            <person name="Nguyen T."/>
            <person name="Nguyen N."/>
            <person name="Nicol R."/>
            <person name="Norbu C."/>
            <person name="Norbu N."/>
            <person name="Novod N."/>
            <person name="O'Neill B."/>
            <person name="Osman S."/>
            <person name="Markiewicz E."/>
            <person name="Oyono O.L."/>
            <person name="Patti C."/>
            <person name="Phunkhang P."/>
            <person name="Pierre F."/>
            <person name="Priest M."/>
            <person name="Raghuraman S."/>
            <person name="Rege F."/>
            <person name="Reyes R."/>
            <person name="Rise C."/>
            <person name="Rogov P."/>
            <person name="Ross K."/>
            <person name="Ryan E."/>
            <person name="Settipalli S."/>
            <person name="Shea T."/>
            <person name="Sherpa N."/>
            <person name="Shi L."/>
            <person name="Shih D."/>
            <person name="Sparrow T."/>
            <person name="Spaulding J."/>
            <person name="Stalker J."/>
            <person name="Stange-Thomann N."/>
            <person name="Stavropoulos S."/>
            <person name="Stone C."/>
            <person name="Strader C."/>
            <person name="Tesfaye S."/>
            <person name="Thomson T."/>
            <person name="Thoulutsang Y."/>
            <person name="Thoulutsang D."/>
            <person name="Topham K."/>
            <person name="Topping I."/>
            <person name="Tsamla T."/>
            <person name="Vassiliev H."/>
            <person name="Vo A."/>
            <person name="Wangchuk T."/>
            <person name="Wangdi T."/>
            <person name="Weiand M."/>
            <person name="Wilkinson J."/>
            <person name="Wilson A."/>
            <person name="Yadav S."/>
            <person name="Young G."/>
            <person name="Yu Q."/>
            <person name="Zembek L."/>
            <person name="Zhong D."/>
            <person name="Zimmer A."/>
            <person name="Zwirko Z."/>
            <person name="Jaffe D.B."/>
            <person name="Alvarez P."/>
            <person name="Brockman W."/>
            <person name="Butler J."/>
            <person name="Chin C."/>
            <person name="Gnerre S."/>
            <person name="Grabherr M."/>
            <person name="Kleber M."/>
            <person name="Mauceli E."/>
            <person name="MacCallum I."/>
        </authorList>
    </citation>
    <scope>NUCLEOTIDE SEQUENCE [LARGE SCALE GENOMIC DNA]</scope>
    <source>
        <strain evidence="11">Tucson 14024-0371.13</strain>
    </source>
</reference>
<dbReference type="Proteomes" id="UP000007801">
    <property type="component" value="Unassembled WGS sequence"/>
</dbReference>
<evidence type="ECO:0000256" key="4">
    <source>
        <dbReference type="ARBA" id="ARBA00022568"/>
    </source>
</evidence>
<dbReference type="InterPro" id="IPR004837">
    <property type="entry name" value="NaCa_Exmemb"/>
</dbReference>
<evidence type="ECO:0000256" key="6">
    <source>
        <dbReference type="ARBA" id="ARBA00022989"/>
    </source>
</evidence>
<feature type="transmembrane region" description="Helical" evidence="8">
    <location>
        <begin position="181"/>
        <end position="202"/>
    </location>
</feature>
<dbReference type="GO" id="GO:0005432">
    <property type="term" value="F:calcium:sodium antiporter activity"/>
    <property type="evidence" value="ECO:0007669"/>
    <property type="project" value="TreeGrafter"/>
</dbReference>
<protein>
    <recommendedName>
        <fullName evidence="9">Sodium/calcium exchanger membrane region domain-containing protein</fullName>
    </recommendedName>
</protein>
<keyword evidence="3" id="KW-0050">Antiport</keyword>
<keyword evidence="7 8" id="KW-0472">Membrane</keyword>
<sequence>MMPGDSCSNVNALPAPQRCDYVVNTKDCTTNMYLFNYLVWHYCHLDTRNKFNTFWSVLGMMIILIYIFWMMQLAIIHYFVPLLKSIADALRLNESTAGVTVLAIANGSPDLFTSLASGLPYSSNTFLSCVSVTMFLHIFVAGMVMLINPFYVEANYFMRDFGFLFLNTAFMDYLHKRQGGIGIGHTIPAALIFIAYVITAVVDQQLLKHQVRVLERKRSTSNSDYDDYDNELLGALLPQTQLPIRRPAIIREPLDKGHRNKYLFSQFWRSIFYFDFERFRNGTLLKKIYLVLKEPIEMALRLLIPVVDVEQPLHGWSKLLYVIQMNLVPLYCSYILCEVLHVRMMPKVNLPVCIVVWLLMCPLSIMVFLCTRTDTRPKLFRFTWIFAFLGSILLIFILTSELYAMFFALSTVMGMSLQFSIATVICWALQSNDMVINLNLAHQGWPRMAFTASFSSPVFTTFAFLALPLLAGSIKAYPNNFHPKEGSYGETVCIFLEVGLFFSLLSAMTTNFKMRRACGFLLVAYYLFFVGVLILLETKSIHPYGV</sequence>
<evidence type="ECO:0000259" key="9">
    <source>
        <dbReference type="Pfam" id="PF01699"/>
    </source>
</evidence>
<dbReference type="PANTHER" id="PTHR12266">
    <property type="entry name" value="NA+/CA2+ K+ INDEPENDENT EXCHANGER"/>
    <property type="match status" value="1"/>
</dbReference>
<dbReference type="InParanoid" id="B3MES9"/>
<keyword evidence="4" id="KW-0406">Ion transport</keyword>
<feature type="transmembrane region" description="Helical" evidence="8">
    <location>
        <begin position="125"/>
        <end position="147"/>
    </location>
</feature>
<dbReference type="EMBL" id="CH902619">
    <property type="protein sequence ID" value="EDV35543.1"/>
    <property type="molecule type" value="Genomic_DNA"/>
</dbReference>
<keyword evidence="11" id="KW-1185">Reference proteome</keyword>
<evidence type="ECO:0000256" key="8">
    <source>
        <dbReference type="SAM" id="Phobius"/>
    </source>
</evidence>
<dbReference type="InterPro" id="IPR051359">
    <property type="entry name" value="CaCA_antiporter"/>
</dbReference>
<dbReference type="OrthoDB" id="407410at2759"/>
<keyword evidence="4" id="KW-0106">Calcium</keyword>
<dbReference type="PhylomeDB" id="B3MES9"/>
<dbReference type="PANTHER" id="PTHR12266:SF0">
    <property type="entry name" value="MITOCHONDRIAL SODIUM_CALCIUM EXCHANGER PROTEIN"/>
    <property type="match status" value="1"/>
</dbReference>
<evidence type="ECO:0000313" key="11">
    <source>
        <dbReference type="Proteomes" id="UP000007801"/>
    </source>
</evidence>
<evidence type="ECO:0000256" key="5">
    <source>
        <dbReference type="ARBA" id="ARBA00022692"/>
    </source>
</evidence>
<gene>
    <name evidence="10" type="primary">Dana\GF12538</name>
    <name evidence="10" type="synonym">dana_GLEANR_12555</name>
    <name evidence="10" type="ORF">GF12538</name>
</gene>
<evidence type="ECO:0000313" key="10">
    <source>
        <dbReference type="EMBL" id="EDV35543.1"/>
    </source>
</evidence>
<accession>B3MES9</accession>
<evidence type="ECO:0000256" key="1">
    <source>
        <dbReference type="ARBA" id="ARBA00004141"/>
    </source>
</evidence>
<dbReference type="eggNOG" id="KOG2399">
    <property type="taxonomic scope" value="Eukaryota"/>
</dbReference>
<feature type="transmembrane region" description="Helical" evidence="8">
    <location>
        <begin position="54"/>
        <end position="80"/>
    </location>
</feature>
<dbReference type="OMA" id="VKQPIDM"/>
<feature type="transmembrane region" description="Helical" evidence="8">
    <location>
        <begin position="405"/>
        <end position="429"/>
    </location>
</feature>
<evidence type="ECO:0000256" key="3">
    <source>
        <dbReference type="ARBA" id="ARBA00022449"/>
    </source>
</evidence>
<dbReference type="HOGENOM" id="CLU_004979_3_2_1"/>
<comment type="subcellular location">
    <subcellularLocation>
        <location evidence="1">Membrane</location>
        <topology evidence="1">Multi-pass membrane protein</topology>
    </subcellularLocation>
</comment>
<dbReference type="KEGG" id="dan:6495388"/>
<dbReference type="FunCoup" id="B3MES9">
    <property type="interactions" value="7"/>
</dbReference>
<dbReference type="GO" id="GO:0016020">
    <property type="term" value="C:membrane"/>
    <property type="evidence" value="ECO:0007669"/>
    <property type="project" value="UniProtKB-SubCell"/>
</dbReference>
<dbReference type="GO" id="GO:0006874">
    <property type="term" value="P:intracellular calcium ion homeostasis"/>
    <property type="evidence" value="ECO:0007669"/>
    <property type="project" value="TreeGrafter"/>
</dbReference>
<proteinExistence type="predicted"/>
<evidence type="ECO:0000256" key="7">
    <source>
        <dbReference type="ARBA" id="ARBA00023136"/>
    </source>
</evidence>
<feature type="domain" description="Sodium/calcium exchanger membrane region" evidence="9">
    <location>
        <begin position="62"/>
        <end position="200"/>
    </location>
</feature>
<dbReference type="GeneID" id="6495388"/>
<feature type="transmembrane region" description="Helical" evidence="8">
    <location>
        <begin position="517"/>
        <end position="536"/>
    </location>
</feature>
<feature type="transmembrane region" description="Helical" evidence="8">
    <location>
        <begin position="450"/>
        <end position="474"/>
    </location>
</feature>
<feature type="transmembrane region" description="Helical" evidence="8">
    <location>
        <begin position="348"/>
        <end position="370"/>
    </location>
</feature>
<dbReference type="AlphaFoldDB" id="B3MES9"/>
<organism evidence="10 11">
    <name type="scientific">Drosophila ananassae</name>
    <name type="common">Fruit fly</name>
    <dbReference type="NCBI Taxonomy" id="7217"/>
    <lineage>
        <taxon>Eukaryota</taxon>
        <taxon>Metazoa</taxon>
        <taxon>Ecdysozoa</taxon>
        <taxon>Arthropoda</taxon>
        <taxon>Hexapoda</taxon>
        <taxon>Insecta</taxon>
        <taxon>Pterygota</taxon>
        <taxon>Neoptera</taxon>
        <taxon>Endopterygota</taxon>
        <taxon>Diptera</taxon>
        <taxon>Brachycera</taxon>
        <taxon>Muscomorpha</taxon>
        <taxon>Ephydroidea</taxon>
        <taxon>Drosophilidae</taxon>
        <taxon>Drosophila</taxon>
        <taxon>Sophophora</taxon>
    </lineage>
</organism>
<keyword evidence="6 8" id="KW-1133">Transmembrane helix</keyword>
<evidence type="ECO:0000256" key="2">
    <source>
        <dbReference type="ARBA" id="ARBA00022448"/>
    </source>
</evidence>
<keyword evidence="2" id="KW-0813">Transport</keyword>
<feature type="domain" description="Sodium/calcium exchanger membrane region" evidence="9">
    <location>
        <begin position="385"/>
        <end position="534"/>
    </location>
</feature>
<name>B3MES9_DROAN</name>